<dbReference type="FunCoup" id="C1E2E3">
    <property type="interactions" value="1241"/>
</dbReference>
<dbReference type="Pfam" id="PF10199">
    <property type="entry name" value="Adaptin_binding"/>
    <property type="match status" value="1"/>
</dbReference>
<keyword evidence="3" id="KW-1185">Reference proteome</keyword>
<dbReference type="InterPro" id="IPR019341">
    <property type="entry name" value="Alpha/Gamma-adaptin-bd_p34"/>
</dbReference>
<name>C1E2E3_MICCC</name>
<feature type="compositionally biased region" description="Acidic residues" evidence="1">
    <location>
        <begin position="204"/>
        <end position="218"/>
    </location>
</feature>
<evidence type="ECO:0008006" key="4">
    <source>
        <dbReference type="Google" id="ProtNLM"/>
    </source>
</evidence>
<dbReference type="eggNOG" id="KOG4273">
    <property type="taxonomic scope" value="Eukaryota"/>
</dbReference>
<dbReference type="OrthoDB" id="10261384at2759"/>
<reference evidence="2 3" key="1">
    <citation type="journal article" date="2009" name="Science">
        <title>Green evolution and dynamic adaptations revealed by genomes of the marine picoeukaryotes Micromonas.</title>
        <authorList>
            <person name="Worden A.Z."/>
            <person name="Lee J.H."/>
            <person name="Mock T."/>
            <person name="Rouze P."/>
            <person name="Simmons M.P."/>
            <person name="Aerts A.L."/>
            <person name="Allen A.E."/>
            <person name="Cuvelier M.L."/>
            <person name="Derelle E."/>
            <person name="Everett M.V."/>
            <person name="Foulon E."/>
            <person name="Grimwood J."/>
            <person name="Gundlach H."/>
            <person name="Henrissat B."/>
            <person name="Napoli C."/>
            <person name="McDonald S.M."/>
            <person name="Parker M.S."/>
            <person name="Rombauts S."/>
            <person name="Salamov A."/>
            <person name="Von Dassow P."/>
            <person name="Badger J.H."/>
            <person name="Coutinho P.M."/>
            <person name="Demir E."/>
            <person name="Dubchak I."/>
            <person name="Gentemann C."/>
            <person name="Eikrem W."/>
            <person name="Gready J.E."/>
            <person name="John U."/>
            <person name="Lanier W."/>
            <person name="Lindquist E.A."/>
            <person name="Lucas S."/>
            <person name="Mayer K.F."/>
            <person name="Moreau H."/>
            <person name="Not F."/>
            <person name="Otillar R."/>
            <person name="Panaud O."/>
            <person name="Pangilinan J."/>
            <person name="Paulsen I."/>
            <person name="Piegu B."/>
            <person name="Poliakov A."/>
            <person name="Robbens S."/>
            <person name="Schmutz J."/>
            <person name="Toulza E."/>
            <person name="Wyss T."/>
            <person name="Zelensky A."/>
            <person name="Zhou K."/>
            <person name="Armbrust E.V."/>
            <person name="Bhattacharya D."/>
            <person name="Goodenough U.W."/>
            <person name="Van de Peer Y."/>
            <person name="Grigoriev I.V."/>
        </authorList>
    </citation>
    <scope>NUCLEOTIDE SEQUENCE [LARGE SCALE GENOMIC DNA]</scope>
    <source>
        <strain evidence="3">RCC299 / NOUM17</strain>
    </source>
</reference>
<feature type="region of interest" description="Disordered" evidence="1">
    <location>
        <begin position="193"/>
        <end position="233"/>
    </location>
</feature>
<evidence type="ECO:0000313" key="2">
    <source>
        <dbReference type="EMBL" id="ACO61903.1"/>
    </source>
</evidence>
<evidence type="ECO:0000256" key="1">
    <source>
        <dbReference type="SAM" id="MobiDB-lite"/>
    </source>
</evidence>
<dbReference type="EMBL" id="CP001324">
    <property type="protein sequence ID" value="ACO61903.1"/>
    <property type="molecule type" value="Genomic_DNA"/>
</dbReference>
<dbReference type="PANTHER" id="PTHR14659">
    <property type="entry name" value="ALPHA- AND GAMMA-ADAPTIN-BINDING PROTEIN P34"/>
    <property type="match status" value="1"/>
</dbReference>
<gene>
    <name evidence="2" type="ORF">MICPUN_57208</name>
</gene>
<protein>
    <recommendedName>
        <fullName evidence="4">Alpha/gamma-adaptin-binding protein p34</fullName>
    </recommendedName>
</protein>
<dbReference type="Gene3D" id="3.40.50.11960">
    <property type="match status" value="1"/>
</dbReference>
<evidence type="ECO:0000313" key="3">
    <source>
        <dbReference type="Proteomes" id="UP000002009"/>
    </source>
</evidence>
<dbReference type="KEGG" id="mis:MICPUN_57208"/>
<dbReference type="Proteomes" id="UP000002009">
    <property type="component" value="Chromosome 3"/>
</dbReference>
<dbReference type="RefSeq" id="XP_002500645.1">
    <property type="nucleotide sequence ID" value="XM_002500599.1"/>
</dbReference>
<organism evidence="2 3">
    <name type="scientific">Micromonas commoda (strain RCC299 / NOUM17 / CCMP2709)</name>
    <name type="common">Picoplanktonic green alga</name>
    <dbReference type="NCBI Taxonomy" id="296587"/>
    <lineage>
        <taxon>Eukaryota</taxon>
        <taxon>Viridiplantae</taxon>
        <taxon>Chlorophyta</taxon>
        <taxon>Mamiellophyceae</taxon>
        <taxon>Mamiellales</taxon>
        <taxon>Mamiellaceae</taxon>
        <taxon>Micromonas</taxon>
    </lineage>
</organism>
<dbReference type="PANTHER" id="PTHR14659:SF1">
    <property type="entry name" value="ALPHA- AND GAMMA-ADAPTIN-BINDING PROTEIN P34"/>
    <property type="match status" value="1"/>
</dbReference>
<dbReference type="AlphaFoldDB" id="C1E2E3"/>
<accession>C1E2E3</accession>
<dbReference type="OMA" id="YGWTIDT"/>
<dbReference type="InParanoid" id="C1E2E3"/>
<dbReference type="STRING" id="296587.C1E2E3"/>
<sequence>MVAESAPALVVVGESDGGGLALLSTLVLGPRGGSEAANGASPIEGPGPHALRLDTKYYTVDVAATVHTLPDEDATGDEAFGERPEAVVAVFDPTRDGSFAKVTGWCQARDDSWSPEIRLLVCRYPTKGAMDAESASSADAADDWAVENGYEAVAVIASGGDDDEALELRGDEQGMRRVRAAIEAHAWLGLAMKRGGDPTATSIGEDEAAEERETAEELDGSRPEEEPGASGDDLERMLREMARVRAMGATASDSERRAMAADAAMRMMSMFGVDSDDDGEDDEATAGAA</sequence>
<proteinExistence type="predicted"/>
<dbReference type="GeneID" id="8242257"/>